<feature type="region of interest" description="Disordered" evidence="1">
    <location>
        <begin position="134"/>
        <end position="156"/>
    </location>
</feature>
<evidence type="ECO:0000256" key="1">
    <source>
        <dbReference type="SAM" id="MobiDB-lite"/>
    </source>
</evidence>
<reference evidence="2 3" key="1">
    <citation type="submission" date="2019-04" db="EMBL/GenBank/DDBJ databases">
        <title>An improved genome assembly and genetic linkage map for asparagus bean, Vigna unguiculata ssp. sesquipedialis.</title>
        <authorList>
            <person name="Xia Q."/>
            <person name="Zhang R."/>
            <person name="Dong Y."/>
        </authorList>
    </citation>
    <scope>NUCLEOTIDE SEQUENCE [LARGE SCALE GENOMIC DNA]</scope>
    <source>
        <tissue evidence="2">Leaf</tissue>
    </source>
</reference>
<name>A0A4D6NQW2_VIGUN</name>
<organism evidence="2 3">
    <name type="scientific">Vigna unguiculata</name>
    <name type="common">Cowpea</name>
    <dbReference type="NCBI Taxonomy" id="3917"/>
    <lineage>
        <taxon>Eukaryota</taxon>
        <taxon>Viridiplantae</taxon>
        <taxon>Streptophyta</taxon>
        <taxon>Embryophyta</taxon>
        <taxon>Tracheophyta</taxon>
        <taxon>Spermatophyta</taxon>
        <taxon>Magnoliopsida</taxon>
        <taxon>eudicotyledons</taxon>
        <taxon>Gunneridae</taxon>
        <taxon>Pentapetalae</taxon>
        <taxon>rosids</taxon>
        <taxon>fabids</taxon>
        <taxon>Fabales</taxon>
        <taxon>Fabaceae</taxon>
        <taxon>Papilionoideae</taxon>
        <taxon>50 kb inversion clade</taxon>
        <taxon>NPAAA clade</taxon>
        <taxon>indigoferoid/millettioid clade</taxon>
        <taxon>Phaseoleae</taxon>
        <taxon>Vigna</taxon>
    </lineage>
</organism>
<sequence>MLKDNEIKKVKFFDADRWIVGALTVDSSTTYVDNSDKLMEQVESLYSSMMHLEKLVVHMYNSDNKDMCKDELVIQKFKITKSDLQQRNEKCFKFARIVEIRDGSESYIGGGQPIDTNLVKNKLATKIARNMMNNKSVKGKNKLAKARNKSANKKLS</sequence>
<feature type="compositionally biased region" description="Basic residues" evidence="1">
    <location>
        <begin position="137"/>
        <end position="156"/>
    </location>
</feature>
<proteinExistence type="predicted"/>
<dbReference type="Proteomes" id="UP000501690">
    <property type="component" value="Linkage Group LG11"/>
</dbReference>
<keyword evidence="3" id="KW-1185">Reference proteome</keyword>
<gene>
    <name evidence="2" type="ORF">DEO72_LG11g2320</name>
</gene>
<evidence type="ECO:0000313" key="2">
    <source>
        <dbReference type="EMBL" id="QCE15311.1"/>
    </source>
</evidence>
<accession>A0A4D6NQW2</accession>
<protein>
    <submittedName>
        <fullName evidence="2">Uncharacterized protein</fullName>
    </submittedName>
</protein>
<dbReference type="AlphaFoldDB" id="A0A4D6NQW2"/>
<evidence type="ECO:0000313" key="3">
    <source>
        <dbReference type="Proteomes" id="UP000501690"/>
    </source>
</evidence>
<dbReference type="EMBL" id="CP039355">
    <property type="protein sequence ID" value="QCE15311.1"/>
    <property type="molecule type" value="Genomic_DNA"/>
</dbReference>